<keyword evidence="1" id="KW-1133">Transmembrane helix</keyword>
<dbReference type="EMBL" id="QUTA01006643">
    <property type="protein sequence ID" value="RHY10196.1"/>
    <property type="molecule type" value="Genomic_DNA"/>
</dbReference>
<organism evidence="2 3">
    <name type="scientific">Aphanomyces astaci</name>
    <name type="common">Crayfish plague agent</name>
    <dbReference type="NCBI Taxonomy" id="112090"/>
    <lineage>
        <taxon>Eukaryota</taxon>
        <taxon>Sar</taxon>
        <taxon>Stramenopiles</taxon>
        <taxon>Oomycota</taxon>
        <taxon>Saprolegniomycetes</taxon>
        <taxon>Saprolegniales</taxon>
        <taxon>Verrucalvaceae</taxon>
        <taxon>Aphanomyces</taxon>
    </lineage>
</organism>
<evidence type="ECO:0000256" key="1">
    <source>
        <dbReference type="SAM" id="Phobius"/>
    </source>
</evidence>
<name>A0A397ATD2_APHAT</name>
<dbReference type="Proteomes" id="UP000266239">
    <property type="component" value="Unassembled WGS sequence"/>
</dbReference>
<reference evidence="2 3" key="1">
    <citation type="submission" date="2018-08" db="EMBL/GenBank/DDBJ databases">
        <title>Aphanomyces genome sequencing and annotation.</title>
        <authorList>
            <person name="Minardi D."/>
            <person name="Oidtmann B."/>
            <person name="Van Der Giezen M."/>
            <person name="Studholme D.J."/>
        </authorList>
    </citation>
    <scope>NUCLEOTIDE SEQUENCE [LARGE SCALE GENOMIC DNA]</scope>
    <source>
        <strain evidence="2 3">Yx</strain>
    </source>
</reference>
<feature type="transmembrane region" description="Helical" evidence="1">
    <location>
        <begin position="12"/>
        <end position="31"/>
    </location>
</feature>
<accession>A0A397ATD2</accession>
<feature type="transmembrane region" description="Helical" evidence="1">
    <location>
        <begin position="51"/>
        <end position="71"/>
    </location>
</feature>
<dbReference type="AlphaFoldDB" id="A0A397ATD2"/>
<proteinExistence type="predicted"/>
<evidence type="ECO:0000313" key="2">
    <source>
        <dbReference type="EMBL" id="RHY10196.1"/>
    </source>
</evidence>
<sequence>MLIVVTQQYTTAYLLKCNFMVWGASALLSWIVPATHTATMTRQCTIAIGSFGRFVTLIGVCVRSIFISYAYERLRHPHLGAQGQTSYFLSASAKYVFESKHWTEDKVYYIDPASAVSNGILSIQVTNTFYIFKIWRLFVIDEPDLKRKRLHDEGAFHLLQAIPLTD</sequence>
<evidence type="ECO:0000313" key="3">
    <source>
        <dbReference type="Proteomes" id="UP000266239"/>
    </source>
</evidence>
<protein>
    <submittedName>
        <fullName evidence="2">Uncharacterized protein</fullName>
    </submittedName>
</protein>
<keyword evidence="1" id="KW-0472">Membrane</keyword>
<comment type="caution">
    <text evidence="2">The sequence shown here is derived from an EMBL/GenBank/DDBJ whole genome shotgun (WGS) entry which is preliminary data.</text>
</comment>
<gene>
    <name evidence="2" type="ORF">DYB25_005376</name>
</gene>
<keyword evidence="1" id="KW-0812">Transmembrane</keyword>